<evidence type="ECO:0000256" key="1">
    <source>
        <dbReference type="ARBA" id="ARBA00022475"/>
    </source>
</evidence>
<keyword evidence="4" id="KW-1133">Transmembrane helix</keyword>
<dbReference type="NCBIfam" id="TIGR04409">
    <property type="entry name" value="LptC_YrbK"/>
    <property type="match status" value="1"/>
</dbReference>
<gene>
    <name evidence="6" type="primary">lptC</name>
    <name evidence="6" type="ORF">FX155_03405</name>
</gene>
<dbReference type="PANTHER" id="PTHR37481:SF1">
    <property type="entry name" value="LIPOPOLYSACCHARIDE EXPORT SYSTEM PROTEIN LPTC"/>
    <property type="match status" value="1"/>
</dbReference>
<keyword evidence="2" id="KW-0997">Cell inner membrane</keyword>
<sequence>MLAEKRRTLLVIAAAVLLMGGVIAWLLSSKPTTGKVQENGKDVLQEVNGSTIQETKNGKKVWELTVQSLLYDKKAQLAHMKGISGTFYQDDGRTMTVTADEGEVHMDTKDVVLTKNPHGTTSDGGDAVADKFTWINKDQMVVGEGNVRLKKDDTVATAKKATFNVALDQAKLEEDAHVQKGEF</sequence>
<dbReference type="GO" id="GO:0017089">
    <property type="term" value="F:glycolipid transfer activity"/>
    <property type="evidence" value="ECO:0007669"/>
    <property type="project" value="TreeGrafter"/>
</dbReference>
<keyword evidence="3" id="KW-0812">Transmembrane</keyword>
<comment type="caution">
    <text evidence="6">The sequence shown here is derived from an EMBL/GenBank/DDBJ whole genome shotgun (WGS) entry which is preliminary data.</text>
</comment>
<dbReference type="RefSeq" id="WP_022486892.1">
    <property type="nucleotide sequence ID" value="NZ_VULN01000004.1"/>
</dbReference>
<accession>A0A6N7VJ18</accession>
<proteinExistence type="predicted"/>
<dbReference type="GO" id="GO:0005886">
    <property type="term" value="C:plasma membrane"/>
    <property type="evidence" value="ECO:0007669"/>
    <property type="project" value="InterPro"/>
</dbReference>
<protein>
    <submittedName>
        <fullName evidence="6">LPS export ABC transporter periplasmic protein LptC</fullName>
    </submittedName>
</protein>
<dbReference type="Proteomes" id="UP000441455">
    <property type="component" value="Unassembled WGS sequence"/>
</dbReference>
<evidence type="ECO:0000313" key="7">
    <source>
        <dbReference type="Proteomes" id="UP000441455"/>
    </source>
</evidence>
<dbReference type="EMBL" id="VULN01000004">
    <property type="protein sequence ID" value="MSS81657.1"/>
    <property type="molecule type" value="Genomic_DNA"/>
</dbReference>
<dbReference type="InterPro" id="IPR026265">
    <property type="entry name" value="LptC"/>
</dbReference>
<evidence type="ECO:0000256" key="3">
    <source>
        <dbReference type="ARBA" id="ARBA00022692"/>
    </source>
</evidence>
<dbReference type="AlphaFoldDB" id="A0A6N7VJ18"/>
<dbReference type="InterPro" id="IPR052363">
    <property type="entry name" value="LPS_export_LptC"/>
</dbReference>
<dbReference type="GO" id="GO:0030288">
    <property type="term" value="C:outer membrane-bounded periplasmic space"/>
    <property type="evidence" value="ECO:0007669"/>
    <property type="project" value="TreeGrafter"/>
</dbReference>
<keyword evidence="1" id="KW-1003">Cell membrane</keyword>
<name>A0A6N7VJ18_ACIFE</name>
<keyword evidence="5" id="KW-0472">Membrane</keyword>
<evidence type="ECO:0000256" key="2">
    <source>
        <dbReference type="ARBA" id="ARBA00022519"/>
    </source>
</evidence>
<dbReference type="GO" id="GO:0015221">
    <property type="term" value="F:lipopolysaccharide transmembrane transporter activity"/>
    <property type="evidence" value="ECO:0007669"/>
    <property type="project" value="InterPro"/>
</dbReference>
<evidence type="ECO:0000256" key="5">
    <source>
        <dbReference type="ARBA" id="ARBA00023136"/>
    </source>
</evidence>
<dbReference type="Pfam" id="PF06835">
    <property type="entry name" value="LptC"/>
    <property type="match status" value="1"/>
</dbReference>
<dbReference type="OrthoDB" id="1629081at2"/>
<dbReference type="InterPro" id="IPR010664">
    <property type="entry name" value="LipoPS_assembly_LptC-rel"/>
</dbReference>
<reference evidence="6 7" key="1">
    <citation type="submission" date="2019-08" db="EMBL/GenBank/DDBJ databases">
        <title>In-depth cultivation of the pig gut microbiome towards novel bacterial diversity and tailored functional studies.</title>
        <authorList>
            <person name="Wylensek D."/>
            <person name="Hitch T.C.A."/>
            <person name="Clavel T."/>
        </authorList>
    </citation>
    <scope>NUCLEOTIDE SEQUENCE [LARGE SCALE GENOMIC DNA]</scope>
    <source>
        <strain evidence="6 7">WCA-389-WT-5B</strain>
    </source>
</reference>
<dbReference type="PANTHER" id="PTHR37481">
    <property type="entry name" value="LIPOPOLYSACCHARIDE EXPORT SYSTEM PROTEIN LPTC"/>
    <property type="match status" value="1"/>
</dbReference>
<evidence type="ECO:0000256" key="4">
    <source>
        <dbReference type="ARBA" id="ARBA00022989"/>
    </source>
</evidence>
<dbReference type="Gene3D" id="2.60.450.10">
    <property type="entry name" value="Lipopolysaccharide (LPS) transport protein A like domain"/>
    <property type="match status" value="1"/>
</dbReference>
<evidence type="ECO:0000313" key="6">
    <source>
        <dbReference type="EMBL" id="MSS81657.1"/>
    </source>
</evidence>
<organism evidence="6 7">
    <name type="scientific">Acidaminococcus fermentans</name>
    <dbReference type="NCBI Taxonomy" id="905"/>
    <lineage>
        <taxon>Bacteria</taxon>
        <taxon>Bacillati</taxon>
        <taxon>Bacillota</taxon>
        <taxon>Negativicutes</taxon>
        <taxon>Acidaminococcales</taxon>
        <taxon>Acidaminococcaceae</taxon>
        <taxon>Acidaminococcus</taxon>
    </lineage>
</organism>